<reference evidence="1 2" key="1">
    <citation type="submission" date="2016-03" db="EMBL/GenBank/DDBJ databases">
        <title>Niastella vici sp. nov., isolated from farmland soil.</title>
        <authorList>
            <person name="Chen L."/>
            <person name="Wang D."/>
            <person name="Yang S."/>
            <person name="Wang G."/>
        </authorList>
    </citation>
    <scope>NUCLEOTIDE SEQUENCE [LARGE SCALE GENOMIC DNA]</scope>
    <source>
        <strain evidence="1 2">DJ57</strain>
    </source>
</reference>
<comment type="caution">
    <text evidence="1">The sequence shown here is derived from an EMBL/GenBank/DDBJ whole genome shotgun (WGS) entry which is preliminary data.</text>
</comment>
<evidence type="ECO:0000313" key="1">
    <source>
        <dbReference type="EMBL" id="OQP65458.1"/>
    </source>
</evidence>
<dbReference type="EMBL" id="LVYD01000024">
    <property type="protein sequence ID" value="OQP65458.1"/>
    <property type="molecule type" value="Genomic_DNA"/>
</dbReference>
<proteinExistence type="predicted"/>
<dbReference type="RefSeq" id="WP_081146308.1">
    <property type="nucleotide sequence ID" value="NZ_LVYD01000024.1"/>
</dbReference>
<protein>
    <submittedName>
        <fullName evidence="1">Uncharacterized protein</fullName>
    </submittedName>
</protein>
<name>A0A1V9G4M6_9BACT</name>
<gene>
    <name evidence="1" type="ORF">A3860_17490</name>
</gene>
<keyword evidence="2" id="KW-1185">Reference proteome</keyword>
<sequence>MVNNIPAFEHDRSLLLYTACIADAILQPLYHFIQRKDLFGYVDTLHEIARWAIKFHNDYHQQFLNWDEFEESELNIYNCTSWDDFLICWANEQFEKFKEPYKTYGDPLKSGSLHHGGSKSCKLVVVIDGNKLSAVYSDIPVQVAHLVSDKTQAIPFRLVEFLNSDTLAGQLYTLFDPEDPNQSPVRELLRRHGF</sequence>
<dbReference type="STRING" id="1703345.A3860_17490"/>
<evidence type="ECO:0000313" key="2">
    <source>
        <dbReference type="Proteomes" id="UP000192796"/>
    </source>
</evidence>
<dbReference type="AlphaFoldDB" id="A0A1V9G4M6"/>
<accession>A0A1V9G4M6</accession>
<dbReference type="Proteomes" id="UP000192796">
    <property type="component" value="Unassembled WGS sequence"/>
</dbReference>
<dbReference type="OrthoDB" id="9923280at2"/>
<organism evidence="1 2">
    <name type="scientific">Niastella vici</name>
    <dbReference type="NCBI Taxonomy" id="1703345"/>
    <lineage>
        <taxon>Bacteria</taxon>
        <taxon>Pseudomonadati</taxon>
        <taxon>Bacteroidota</taxon>
        <taxon>Chitinophagia</taxon>
        <taxon>Chitinophagales</taxon>
        <taxon>Chitinophagaceae</taxon>
        <taxon>Niastella</taxon>
    </lineage>
</organism>